<dbReference type="EMBL" id="MZGX01000012">
    <property type="protein sequence ID" value="OPX44041.1"/>
    <property type="molecule type" value="Genomic_DNA"/>
</dbReference>
<name>A0A1V4SLE1_RUMHU</name>
<dbReference type="NCBIfam" id="NF041644">
    <property type="entry name" value="CBO0543_fam"/>
    <property type="match status" value="1"/>
</dbReference>
<dbReference type="Proteomes" id="UP000191554">
    <property type="component" value="Unassembled WGS sequence"/>
</dbReference>
<accession>A0A1V4SLE1</accession>
<comment type="caution">
    <text evidence="2">The sequence shown here is derived from an EMBL/GenBank/DDBJ whole genome shotgun (WGS) entry which is preliminary data.</text>
</comment>
<organism evidence="2 3">
    <name type="scientific">Ruminiclostridium hungatei</name>
    <name type="common">Clostridium hungatei</name>
    <dbReference type="NCBI Taxonomy" id="48256"/>
    <lineage>
        <taxon>Bacteria</taxon>
        <taxon>Bacillati</taxon>
        <taxon>Bacillota</taxon>
        <taxon>Clostridia</taxon>
        <taxon>Eubacteriales</taxon>
        <taxon>Oscillospiraceae</taxon>
        <taxon>Ruminiclostridium</taxon>
    </lineage>
</organism>
<protein>
    <submittedName>
        <fullName evidence="2">Uncharacterized protein</fullName>
    </submittedName>
</protein>
<evidence type="ECO:0000313" key="3">
    <source>
        <dbReference type="Proteomes" id="UP000191554"/>
    </source>
</evidence>
<dbReference type="STRING" id="48256.CLHUN_20660"/>
<sequence length="181" mass="21737">MTNIPKDVEIQKQLTEIHIENWLKNVVYHPKWFLLIFFILALFFIWWKAADKQRLKDISLYGGMFYIFILGIVEYGEELTLWEYPVDAVPVFPPLSAINLICLPVLYSLSYQYCKKRKEFIWASIIISAFICFVLEPMLSRAGFYHLIKWRHYYSFPLYALISIFVWYLTNTIRNIEKKNN</sequence>
<feature type="transmembrane region" description="Helical" evidence="1">
    <location>
        <begin position="32"/>
        <end position="49"/>
    </location>
</feature>
<dbReference type="OrthoDB" id="1679483at2"/>
<feature type="transmembrane region" description="Helical" evidence="1">
    <location>
        <begin position="152"/>
        <end position="170"/>
    </location>
</feature>
<dbReference type="AlphaFoldDB" id="A0A1V4SLE1"/>
<evidence type="ECO:0000256" key="1">
    <source>
        <dbReference type="SAM" id="Phobius"/>
    </source>
</evidence>
<keyword evidence="1" id="KW-0472">Membrane</keyword>
<keyword evidence="1" id="KW-1133">Transmembrane helix</keyword>
<feature type="transmembrane region" description="Helical" evidence="1">
    <location>
        <begin position="58"/>
        <end position="76"/>
    </location>
</feature>
<dbReference type="RefSeq" id="WP_080064505.1">
    <property type="nucleotide sequence ID" value="NZ_MZGX01000012.1"/>
</dbReference>
<evidence type="ECO:0000313" key="2">
    <source>
        <dbReference type="EMBL" id="OPX44041.1"/>
    </source>
</evidence>
<reference evidence="2 3" key="1">
    <citation type="submission" date="2017-03" db="EMBL/GenBank/DDBJ databases">
        <title>Genome sequence of Clostridium hungatei DSM 14427.</title>
        <authorList>
            <person name="Poehlein A."/>
            <person name="Daniel R."/>
        </authorList>
    </citation>
    <scope>NUCLEOTIDE SEQUENCE [LARGE SCALE GENOMIC DNA]</scope>
    <source>
        <strain evidence="2 3">DSM 14427</strain>
    </source>
</reference>
<keyword evidence="3" id="KW-1185">Reference proteome</keyword>
<gene>
    <name evidence="2" type="ORF">CLHUN_20660</name>
</gene>
<dbReference type="InterPro" id="IPR048147">
    <property type="entry name" value="CBO0543-like"/>
</dbReference>
<keyword evidence="1" id="KW-0812">Transmembrane</keyword>
<proteinExistence type="predicted"/>
<feature type="transmembrane region" description="Helical" evidence="1">
    <location>
        <begin position="88"/>
        <end position="108"/>
    </location>
</feature>
<feature type="transmembrane region" description="Helical" evidence="1">
    <location>
        <begin position="120"/>
        <end position="140"/>
    </location>
</feature>